<reference evidence="1 2" key="1">
    <citation type="journal article" date="2022" name="DNA Res.">
        <title>Chromosomal-level genome assembly of the orchid tree Bauhinia variegata (Leguminosae; Cercidoideae) supports the allotetraploid origin hypothesis of Bauhinia.</title>
        <authorList>
            <person name="Zhong Y."/>
            <person name="Chen Y."/>
            <person name="Zheng D."/>
            <person name="Pang J."/>
            <person name="Liu Y."/>
            <person name="Luo S."/>
            <person name="Meng S."/>
            <person name="Qian L."/>
            <person name="Wei D."/>
            <person name="Dai S."/>
            <person name="Zhou R."/>
        </authorList>
    </citation>
    <scope>NUCLEOTIDE SEQUENCE [LARGE SCALE GENOMIC DNA]</scope>
    <source>
        <strain evidence="1">BV-YZ2020</strain>
    </source>
</reference>
<dbReference type="EMBL" id="CM039428">
    <property type="protein sequence ID" value="KAI4350449.1"/>
    <property type="molecule type" value="Genomic_DNA"/>
</dbReference>
<comment type="caution">
    <text evidence="1">The sequence shown here is derived from an EMBL/GenBank/DDBJ whole genome shotgun (WGS) entry which is preliminary data.</text>
</comment>
<gene>
    <name evidence="1" type="ORF">L6164_004904</name>
</gene>
<dbReference type="Proteomes" id="UP000828941">
    <property type="component" value="Chromosome 3"/>
</dbReference>
<protein>
    <submittedName>
        <fullName evidence="1">Uncharacterized protein</fullName>
    </submittedName>
</protein>
<keyword evidence="2" id="KW-1185">Reference proteome</keyword>
<accession>A0ACB9PRI8</accession>
<evidence type="ECO:0000313" key="1">
    <source>
        <dbReference type="EMBL" id="KAI4350449.1"/>
    </source>
</evidence>
<name>A0ACB9PRI8_BAUVA</name>
<proteinExistence type="predicted"/>
<evidence type="ECO:0000313" key="2">
    <source>
        <dbReference type="Proteomes" id="UP000828941"/>
    </source>
</evidence>
<sequence length="300" mass="34529">MENSNPESRGSINFFHSQWLQATVSDLDEKMKNMLTILEDGHSSNQGANNNIHNKTREDLRQMLEEFSKSYHALATAYYQMRSQKSHTFHSGSSSSSVTTKILYTGSRKRTTGNLEEQKVNRSFNFVMEDPDIKYDSTKNNFEPINELEDECHELISAGPCHMEIEAEFECKDTQMEDGSTGFFNKENIVMNLEGLELVPRIEDSPTIDYKFNSIWSGLEFNIAKLAEDNRQQLVELVRRNDEKRRTIKRLQLEVEALKRENRTFQISLGYSNTGAECNQPRRSKSRGTSIGKLFRGCIP</sequence>
<organism evidence="1 2">
    <name type="scientific">Bauhinia variegata</name>
    <name type="common">Purple orchid tree</name>
    <name type="synonym">Phanera variegata</name>
    <dbReference type="NCBI Taxonomy" id="167791"/>
    <lineage>
        <taxon>Eukaryota</taxon>
        <taxon>Viridiplantae</taxon>
        <taxon>Streptophyta</taxon>
        <taxon>Embryophyta</taxon>
        <taxon>Tracheophyta</taxon>
        <taxon>Spermatophyta</taxon>
        <taxon>Magnoliopsida</taxon>
        <taxon>eudicotyledons</taxon>
        <taxon>Gunneridae</taxon>
        <taxon>Pentapetalae</taxon>
        <taxon>rosids</taxon>
        <taxon>fabids</taxon>
        <taxon>Fabales</taxon>
        <taxon>Fabaceae</taxon>
        <taxon>Cercidoideae</taxon>
        <taxon>Cercideae</taxon>
        <taxon>Bauhiniinae</taxon>
        <taxon>Bauhinia</taxon>
    </lineage>
</organism>